<dbReference type="Proteomes" id="UP000326759">
    <property type="component" value="Unassembled WGS sequence"/>
</dbReference>
<sequence length="731" mass="82815">YLSKQTAALREVNDSRLRIYEQLEISIQELENNNQRLTSESNSDKKKIKSLSTTIEHLEAKCDELQKCIDDSKTSQRRQVIKDHSQGQREQENEKLEKRWLSSPAKSSDGSPVRRTVSYESSSKCCENLARECMELEMRLESLQTKLKSCQEEAKSEAKRREDLEIELECASQENSVLREQLAVLKERENNFRSFEDELASVDDTSSSRICKKCMGLADDTGSSITMQDFTDDLEDMDSSYDPVRGDCALVNLKNGGYALGSQESLASVGQVVSCMISNESSPRTNGSEAPNSLLSELDTQYRILIEKYEALLETREKHELRESILIKAPPSQTIVDSGVDEMSGPMSIVTTNLVPNEQQRNVSVLCQRCATCSCDLKLTTSRPKSNMEEHSEVETSSSGFSEGETRLCSKTTQTDIDILFYQKEFEDAITPTPLGNNGKTWNIHTPMNPCESRFQTAPVYRKIFHEIFEVLKKDVDKENEDVNEIENGDIFDSDNGSKEKASENANKNSLDMKDENEENKNPNVKNINKKRKEVKSESFVRETKQLKDSKVPRPDFLDLDSSSRCSSRSRRKKRHQKHRQTINSESNDTQENAEVVSSKNICNEDKIETPKPPEPPAPVNTPTFVNSLPNVTSAINEDEYDESQGPISNTVEKQRCVHKRRKQKRSNKSQSSQSKIVSQKNKTITNSRYQTTSWFTGGSVSAPQNLPSVQVAKLIKFERTYAEVLKSRRA</sequence>
<feature type="coiled-coil region" evidence="3">
    <location>
        <begin position="295"/>
        <end position="322"/>
    </location>
</feature>
<feature type="region of interest" description="Disordered" evidence="4">
    <location>
        <begin position="485"/>
        <end position="689"/>
    </location>
</feature>
<dbReference type="InterPro" id="IPR026079">
    <property type="entry name" value="CDR2"/>
</dbReference>
<dbReference type="AlphaFoldDB" id="A0A5N5TI23"/>
<evidence type="ECO:0000256" key="1">
    <source>
        <dbReference type="ARBA" id="ARBA00009019"/>
    </source>
</evidence>
<gene>
    <name evidence="5" type="primary">CDR2L</name>
    <name evidence="5" type="ORF">Anas_01225</name>
</gene>
<reference evidence="5 6" key="1">
    <citation type="journal article" date="2019" name="PLoS Biol.">
        <title>Sex chromosomes control vertical transmission of feminizing Wolbachia symbionts in an isopod.</title>
        <authorList>
            <person name="Becking T."/>
            <person name="Chebbi M.A."/>
            <person name="Giraud I."/>
            <person name="Moumen B."/>
            <person name="Laverre T."/>
            <person name="Caubet Y."/>
            <person name="Peccoud J."/>
            <person name="Gilbert C."/>
            <person name="Cordaux R."/>
        </authorList>
    </citation>
    <scope>NUCLEOTIDE SEQUENCE [LARGE SCALE GENOMIC DNA]</scope>
    <source>
        <strain evidence="5">ANa2</strain>
        <tissue evidence="5">Whole body excluding digestive tract and cuticle</tissue>
    </source>
</reference>
<dbReference type="OrthoDB" id="10059415at2759"/>
<dbReference type="EMBL" id="SEYY01000984">
    <property type="protein sequence ID" value="KAB7506131.1"/>
    <property type="molecule type" value="Genomic_DNA"/>
</dbReference>
<feature type="compositionally biased region" description="Low complexity" evidence="4">
    <location>
        <begin position="669"/>
        <end position="683"/>
    </location>
</feature>
<feature type="compositionally biased region" description="Polar residues" evidence="4">
    <location>
        <begin position="625"/>
        <end position="636"/>
    </location>
</feature>
<evidence type="ECO:0000313" key="6">
    <source>
        <dbReference type="Proteomes" id="UP000326759"/>
    </source>
</evidence>
<protein>
    <submittedName>
        <fullName evidence="5">Cerebellar degeneration-related protein 2-like</fullName>
    </submittedName>
</protein>
<comment type="similarity">
    <text evidence="1">Belongs to the CDR2 family.</text>
</comment>
<organism evidence="5 6">
    <name type="scientific">Armadillidium nasatum</name>
    <dbReference type="NCBI Taxonomy" id="96803"/>
    <lineage>
        <taxon>Eukaryota</taxon>
        <taxon>Metazoa</taxon>
        <taxon>Ecdysozoa</taxon>
        <taxon>Arthropoda</taxon>
        <taxon>Crustacea</taxon>
        <taxon>Multicrustacea</taxon>
        <taxon>Malacostraca</taxon>
        <taxon>Eumalacostraca</taxon>
        <taxon>Peracarida</taxon>
        <taxon>Isopoda</taxon>
        <taxon>Oniscidea</taxon>
        <taxon>Crinocheta</taxon>
        <taxon>Armadillidiidae</taxon>
        <taxon>Armadillidium</taxon>
    </lineage>
</organism>
<feature type="region of interest" description="Disordered" evidence="4">
    <location>
        <begin position="384"/>
        <end position="407"/>
    </location>
</feature>
<feature type="non-terminal residue" evidence="5">
    <location>
        <position position="1"/>
    </location>
</feature>
<accession>A0A5N5TI23</accession>
<dbReference type="PANTHER" id="PTHR19232:SF7">
    <property type="entry name" value="CENTROCORTIN, ISOFORM A"/>
    <property type="match status" value="1"/>
</dbReference>
<name>A0A5N5TI23_9CRUS</name>
<comment type="caution">
    <text evidence="5">The sequence shown here is derived from an EMBL/GenBank/DDBJ whole genome shotgun (WGS) entry which is preliminary data.</text>
</comment>
<dbReference type="PANTHER" id="PTHR19232">
    <property type="entry name" value="CENTROCORTIN FAMILY MEMBER"/>
    <property type="match status" value="1"/>
</dbReference>
<feature type="compositionally biased region" description="Basic and acidic residues" evidence="4">
    <location>
        <begin position="603"/>
        <end position="612"/>
    </location>
</feature>
<keyword evidence="2 3" id="KW-0175">Coiled coil</keyword>
<evidence type="ECO:0000256" key="2">
    <source>
        <dbReference type="ARBA" id="ARBA00023054"/>
    </source>
</evidence>
<feature type="compositionally biased region" description="Basic residues" evidence="4">
    <location>
        <begin position="568"/>
        <end position="581"/>
    </location>
</feature>
<evidence type="ECO:0000256" key="3">
    <source>
        <dbReference type="SAM" id="Coils"/>
    </source>
</evidence>
<feature type="region of interest" description="Disordered" evidence="4">
    <location>
        <begin position="76"/>
        <end position="115"/>
    </location>
</feature>
<keyword evidence="6" id="KW-1185">Reference proteome</keyword>
<feature type="compositionally biased region" description="Basic and acidic residues" evidence="4">
    <location>
        <begin position="76"/>
        <end position="100"/>
    </location>
</feature>
<proteinExistence type="inferred from homology"/>
<feature type="coiled-coil region" evidence="3">
    <location>
        <begin position="126"/>
        <end position="188"/>
    </location>
</feature>
<feature type="compositionally biased region" description="Polar residues" evidence="4">
    <location>
        <begin position="582"/>
        <end position="602"/>
    </location>
</feature>
<feature type="compositionally biased region" description="Basic and acidic residues" evidence="4">
    <location>
        <begin position="535"/>
        <end position="557"/>
    </location>
</feature>
<feature type="coiled-coil region" evidence="3">
    <location>
        <begin position="13"/>
        <end position="75"/>
    </location>
</feature>
<feature type="compositionally biased region" description="Basic residues" evidence="4">
    <location>
        <begin position="657"/>
        <end position="668"/>
    </location>
</feature>
<evidence type="ECO:0000256" key="4">
    <source>
        <dbReference type="SAM" id="MobiDB-lite"/>
    </source>
</evidence>
<evidence type="ECO:0000313" key="5">
    <source>
        <dbReference type="EMBL" id="KAB7506131.1"/>
    </source>
</evidence>